<dbReference type="InterPro" id="IPR013087">
    <property type="entry name" value="Znf_C2H2_type"/>
</dbReference>
<feature type="domain" description="C2H2-type" evidence="2">
    <location>
        <begin position="635"/>
        <end position="662"/>
    </location>
</feature>
<feature type="compositionally biased region" description="Basic and acidic residues" evidence="1">
    <location>
        <begin position="762"/>
        <end position="790"/>
    </location>
</feature>
<feature type="region of interest" description="Disordered" evidence="1">
    <location>
        <begin position="719"/>
        <end position="790"/>
    </location>
</feature>
<dbReference type="Proteomes" id="UP000663193">
    <property type="component" value="Chromosome 15"/>
</dbReference>
<sequence>MAIYQRKQTKILLTFKVLQFVNQLRRRVRPRTLHGSFGVCPLGADALGLRAIKRIPSGRPRACSVRNTTPLHHRPRRVCKRRKSNASAFGTSPAPRAAACIGSAASDTSGEQVQHLLSCVGDLNPAHALVAVAGNNKLFLKHHNATIIEGCSLNQTIQLLVAVREALCTFAACRSQYGDDWLLVQSLGIGLDIDDTFIANYEHLLLQLQAELVQVLARKALEELLRGGHDKRQRKLLAWFTEFAEKPRPLSTTFPWTIKASLAVLWGVCWMFYDRDSSEHDAKADTRVRQNRLLEQLDLSNNVPWSAPASSDYRNFGLELIGQQPQHTMQQADQAIVTAGLQDVFQARNTETWESDHSPLGFRLPSHEDVGAMGLMRYGQAPPQMPGQSTYYNHDLQMFPVESHDSHFLPHNPGSPLTAFPHLGTDGNHNAWQPLYTSLPPNSRRHLIPGPQTPSIRVTGAAGSDLAQPQLEFASFSAIYPQQPQATLHLNTNFDYPNSQYNIMGSQISPDTTAIPVPHNPIKHERTSSIASVSNILTPISMSGPRSPLPSPTAGERPLVPTTPPTHSINDSEDRSSPDGEDDGSLRKNFSYKRAEEPPRNQEGKMTCRHHECAGVFFDRKCEWSKHMDKHDRPYKCNVKGCEKLQGFTYSGGLLRHEREVHKMHGGTKKSLFCPFHDCKRSSGAGFTRKENLAEHIRRVHRRTSMSADMHGLIIRRETTMDRSPIPESRHASESPYVRTVDYRGDDDDMSLKRKRGSDSVISERDSEDLRSEVKRLRQENEEKDSRLRQLEQAVMALQHQTRR</sequence>
<keyword evidence="4" id="KW-1185">Reference proteome</keyword>
<evidence type="ECO:0000256" key="1">
    <source>
        <dbReference type="SAM" id="MobiDB-lite"/>
    </source>
</evidence>
<dbReference type="OrthoDB" id="5305647at2759"/>
<accession>A0A7U2I4M0</accession>
<dbReference type="PANTHER" id="PTHR46179:SF24">
    <property type="entry name" value="C2H2-TYPE DOMAIN-CONTAINING PROTEIN"/>
    <property type="match status" value="1"/>
</dbReference>
<proteinExistence type="predicted"/>
<dbReference type="Gene3D" id="3.30.160.60">
    <property type="entry name" value="Classic Zinc Finger"/>
    <property type="match status" value="2"/>
</dbReference>
<dbReference type="SMART" id="SM00355">
    <property type="entry name" value="ZnF_C2H2"/>
    <property type="match status" value="3"/>
</dbReference>
<evidence type="ECO:0000313" key="4">
    <source>
        <dbReference type="Proteomes" id="UP000663193"/>
    </source>
</evidence>
<organism evidence="3 4">
    <name type="scientific">Phaeosphaeria nodorum (strain SN15 / ATCC MYA-4574 / FGSC 10173)</name>
    <name type="common">Glume blotch fungus</name>
    <name type="synonym">Parastagonospora nodorum</name>
    <dbReference type="NCBI Taxonomy" id="321614"/>
    <lineage>
        <taxon>Eukaryota</taxon>
        <taxon>Fungi</taxon>
        <taxon>Dikarya</taxon>
        <taxon>Ascomycota</taxon>
        <taxon>Pezizomycotina</taxon>
        <taxon>Dothideomycetes</taxon>
        <taxon>Pleosporomycetidae</taxon>
        <taxon>Pleosporales</taxon>
        <taxon>Pleosporineae</taxon>
        <taxon>Phaeosphaeriaceae</taxon>
        <taxon>Parastagonospora</taxon>
    </lineage>
</organism>
<dbReference type="PANTHER" id="PTHR46179">
    <property type="entry name" value="ZINC FINGER PROTEIN"/>
    <property type="match status" value="1"/>
</dbReference>
<dbReference type="AlphaFoldDB" id="A0A7U2I4M0"/>
<dbReference type="Pfam" id="PF26176">
    <property type="entry name" value="zf_C2H2_17_2"/>
    <property type="match status" value="1"/>
</dbReference>
<feature type="compositionally biased region" description="Basic and acidic residues" evidence="1">
    <location>
        <begin position="593"/>
        <end position="603"/>
    </location>
</feature>
<dbReference type="VEuPathDB" id="FungiDB:JI435_099740"/>
<reference evidence="4" key="1">
    <citation type="journal article" date="2021" name="BMC Genomics">
        <title>Chromosome-level genome assembly and manually-curated proteome of model necrotroph Parastagonospora nodorum Sn15 reveals a genome-wide trove of candidate effector homologs, and redundancy of virulence-related functions within an accessory chromosome.</title>
        <authorList>
            <person name="Bertazzoni S."/>
            <person name="Jones D.A.B."/>
            <person name="Phan H.T."/>
            <person name="Tan K.-C."/>
            <person name="Hane J.K."/>
        </authorList>
    </citation>
    <scope>NUCLEOTIDE SEQUENCE [LARGE SCALE GENOMIC DNA]</scope>
    <source>
        <strain evidence="4">SN15 / ATCC MYA-4574 / FGSC 10173)</strain>
    </source>
</reference>
<dbReference type="Pfam" id="PF26177">
    <property type="entry name" value="zf_C2H2_17_1st"/>
    <property type="match status" value="1"/>
</dbReference>
<feature type="domain" description="C2H2-type" evidence="2">
    <location>
        <begin position="606"/>
        <end position="631"/>
    </location>
</feature>
<evidence type="ECO:0000313" key="3">
    <source>
        <dbReference type="EMBL" id="QRD03201.1"/>
    </source>
</evidence>
<dbReference type="InterPro" id="IPR051061">
    <property type="entry name" value="Zinc_finger_trans_reg"/>
</dbReference>
<dbReference type="InterPro" id="IPR059095">
    <property type="entry name" value="Znf_C2H2_17_2nd"/>
</dbReference>
<evidence type="ECO:0000259" key="2">
    <source>
        <dbReference type="SMART" id="SM00355"/>
    </source>
</evidence>
<feature type="domain" description="C2H2-type" evidence="2">
    <location>
        <begin position="672"/>
        <end position="701"/>
    </location>
</feature>
<dbReference type="EMBL" id="CP069037">
    <property type="protein sequence ID" value="QRD03201.1"/>
    <property type="molecule type" value="Genomic_DNA"/>
</dbReference>
<dbReference type="InterPro" id="IPR059009">
    <property type="entry name" value="Znf_C2H2_17_1st"/>
</dbReference>
<protein>
    <recommendedName>
        <fullName evidence="2">C2H2-type domain-containing protein</fullName>
    </recommendedName>
</protein>
<name>A0A7U2I4M0_PHANO</name>
<feature type="region of interest" description="Disordered" evidence="1">
    <location>
        <begin position="538"/>
        <end position="604"/>
    </location>
</feature>
<gene>
    <name evidence="3" type="ORF">JI435_099740</name>
</gene>